<name>A0A512RFU9_9BACT</name>
<accession>A0A512RFU9</accession>
<protein>
    <submittedName>
        <fullName evidence="1">Uncharacterized protein</fullName>
    </submittedName>
</protein>
<sequence>MYNNIKNTFRSLLLAAALGACQKAEPVETWTDFVDVSFDASRVALANSGQGIFIAAKYNGYPIKWDLSQKKIKVVEGEGKFEFYDIRTGETVAEKTIDVKSGTADEYILFQPTLASPVSFIDPRALDNETAPPPGHIKLKVSNYAQDLIPFNKVDVKMYIMYYDQDFNEIRHEVGMIRDIGNSVDEGDYHILPDGVPDGISDYAYVFEFMDSETGAPLLNHGGTPYSNYGFMPVYLSPAPEKHIFSVYLNTIKAWGETPVFIRKGEDFYEIAVNILNYK</sequence>
<comment type="caution">
    <text evidence="1">The sequence shown here is derived from an EMBL/GenBank/DDBJ whole genome shotgun (WGS) entry which is preliminary data.</text>
</comment>
<dbReference type="Proteomes" id="UP000321436">
    <property type="component" value="Unassembled WGS sequence"/>
</dbReference>
<dbReference type="PROSITE" id="PS51257">
    <property type="entry name" value="PROKAR_LIPOPROTEIN"/>
    <property type="match status" value="1"/>
</dbReference>
<proteinExistence type="predicted"/>
<evidence type="ECO:0000313" key="1">
    <source>
        <dbReference type="EMBL" id="GEP94571.1"/>
    </source>
</evidence>
<evidence type="ECO:0000313" key="2">
    <source>
        <dbReference type="Proteomes" id="UP000321436"/>
    </source>
</evidence>
<dbReference type="OrthoDB" id="699667at2"/>
<reference evidence="1 2" key="1">
    <citation type="submission" date="2019-07" db="EMBL/GenBank/DDBJ databases">
        <title>Whole genome shotgun sequence of Chitinophaga cymbidii NBRC 109752.</title>
        <authorList>
            <person name="Hosoyama A."/>
            <person name="Uohara A."/>
            <person name="Ohji S."/>
            <person name="Ichikawa N."/>
        </authorList>
    </citation>
    <scope>NUCLEOTIDE SEQUENCE [LARGE SCALE GENOMIC DNA]</scope>
    <source>
        <strain evidence="1 2">NBRC 109752</strain>
    </source>
</reference>
<dbReference type="AlphaFoldDB" id="A0A512RFU9"/>
<organism evidence="1 2">
    <name type="scientific">Chitinophaga cymbidii</name>
    <dbReference type="NCBI Taxonomy" id="1096750"/>
    <lineage>
        <taxon>Bacteria</taxon>
        <taxon>Pseudomonadati</taxon>
        <taxon>Bacteroidota</taxon>
        <taxon>Chitinophagia</taxon>
        <taxon>Chitinophagales</taxon>
        <taxon>Chitinophagaceae</taxon>
        <taxon>Chitinophaga</taxon>
    </lineage>
</organism>
<dbReference type="EMBL" id="BKAU01000001">
    <property type="protein sequence ID" value="GEP94571.1"/>
    <property type="molecule type" value="Genomic_DNA"/>
</dbReference>
<gene>
    <name evidence="1" type="ORF">CCY01nite_08310</name>
</gene>
<keyword evidence="2" id="KW-1185">Reference proteome</keyword>
<dbReference type="RefSeq" id="WP_146858094.1">
    <property type="nucleotide sequence ID" value="NZ_BKAU01000001.1"/>
</dbReference>